<gene>
    <name evidence="1" type="ORF">EGT74_19110</name>
</gene>
<dbReference type="OrthoDB" id="725917at2"/>
<evidence type="ECO:0000313" key="1">
    <source>
        <dbReference type="EMBL" id="RPE09120.1"/>
    </source>
</evidence>
<sequence length="463" mass="51947">MKKSFIIAGICIALGACNKFGDINVNPNLPQQASNTQLIASAQLYLPVLAESPQGEYLGQYLSETQYPNLSLFNQVSASFYGIYYGPLMNLDSVLRAKVHNPAEGPAANQVAVAKILKSYYFWHITDRWGDVPYSAALQGKNDFTPVYDRQEAIYTDLFLRLDEAVKMIVPGSITNDINFKGNMDQWKKFANTIRMLMALRLSEAAPEKAKAEFNAALAGGIMTSNADNLVFKHLAEQANESYWYDQVTDQNRKWWAISLTLMNKMKPVDDPRLPVYADKNSGGNYVGLEFGKTEGLSTSAFSLLGFENRKQDASVYLVTYAQALFAKAEAAKRGWITGGEAEAEKNYKLAIEHSVRQWKNNDTTGYGVMMSKPGMPYNAATGMEQIATQRWVHLFLHGYEAWAEWRRTGFPVLHKPQGKEIPTRQGYPSDEVFNNRENYLNAVNTQFGSAGDGLYGKLWWDK</sequence>
<dbReference type="SUPFAM" id="SSF48452">
    <property type="entry name" value="TPR-like"/>
    <property type="match status" value="1"/>
</dbReference>
<reference evidence="1 2" key="1">
    <citation type="submission" date="2018-11" db="EMBL/GenBank/DDBJ databases">
        <title>Chitinophaga lutea sp.nov., isolate from arsenic contaminated soil.</title>
        <authorList>
            <person name="Zong Y."/>
        </authorList>
    </citation>
    <scope>NUCLEOTIDE SEQUENCE [LARGE SCALE GENOMIC DNA]</scope>
    <source>
        <strain evidence="1 2">ZY74</strain>
    </source>
</reference>
<keyword evidence="1" id="KW-0449">Lipoprotein</keyword>
<dbReference type="AlphaFoldDB" id="A0A3N4PZJ4"/>
<dbReference type="Pfam" id="PF12771">
    <property type="entry name" value="SusD-like_2"/>
    <property type="match status" value="1"/>
</dbReference>
<dbReference type="PROSITE" id="PS51257">
    <property type="entry name" value="PROKAR_LIPOPROTEIN"/>
    <property type="match status" value="1"/>
</dbReference>
<protein>
    <submittedName>
        <fullName evidence="1">SusD/RagB family nutrient-binding outer membrane lipoprotein</fullName>
    </submittedName>
</protein>
<organism evidence="1 2">
    <name type="scientific">Chitinophaga lutea</name>
    <dbReference type="NCBI Taxonomy" id="2488634"/>
    <lineage>
        <taxon>Bacteria</taxon>
        <taxon>Pseudomonadati</taxon>
        <taxon>Bacteroidota</taxon>
        <taxon>Chitinophagia</taxon>
        <taxon>Chitinophagales</taxon>
        <taxon>Chitinophagaceae</taxon>
        <taxon>Chitinophaga</taxon>
    </lineage>
</organism>
<dbReference type="RefSeq" id="WP_123848117.1">
    <property type="nucleotide sequence ID" value="NZ_RPDH01000002.1"/>
</dbReference>
<dbReference type="EMBL" id="RPDH01000002">
    <property type="protein sequence ID" value="RPE09120.1"/>
    <property type="molecule type" value="Genomic_DNA"/>
</dbReference>
<dbReference type="Proteomes" id="UP000278351">
    <property type="component" value="Unassembled WGS sequence"/>
</dbReference>
<comment type="caution">
    <text evidence="1">The sequence shown here is derived from an EMBL/GenBank/DDBJ whole genome shotgun (WGS) entry which is preliminary data.</text>
</comment>
<evidence type="ECO:0000313" key="2">
    <source>
        <dbReference type="Proteomes" id="UP000278351"/>
    </source>
</evidence>
<name>A0A3N4PZJ4_9BACT</name>
<dbReference type="Gene3D" id="1.25.40.390">
    <property type="match status" value="1"/>
</dbReference>
<keyword evidence="2" id="KW-1185">Reference proteome</keyword>
<dbReference type="InterPro" id="IPR041662">
    <property type="entry name" value="SusD-like_2"/>
</dbReference>
<dbReference type="InterPro" id="IPR011990">
    <property type="entry name" value="TPR-like_helical_dom_sf"/>
</dbReference>
<accession>A0A3N4PZJ4</accession>
<proteinExistence type="predicted"/>